<comment type="caution">
    <text evidence="1">The sequence shown here is derived from an EMBL/GenBank/DDBJ whole genome shotgun (WGS) entry which is preliminary data.</text>
</comment>
<keyword evidence="2" id="KW-1185">Reference proteome</keyword>
<proteinExistence type="predicted"/>
<dbReference type="InterPro" id="IPR020323">
    <property type="entry name" value="DUF2716"/>
</dbReference>
<dbReference type="Proteomes" id="UP001596392">
    <property type="component" value="Unassembled WGS sequence"/>
</dbReference>
<evidence type="ECO:0000313" key="1">
    <source>
        <dbReference type="EMBL" id="MFC7246955.1"/>
    </source>
</evidence>
<dbReference type="RefSeq" id="WP_376809732.1">
    <property type="nucleotide sequence ID" value="NZ_JBHTAC010000047.1"/>
</dbReference>
<sequence>MATRAYQDLGTEQAAVWDRFYAQFDFRPSMHRYPAITEPTPSVTWSLSSLDDDPGYTRLVEALHAGLTALVGDGSILCLDWQHPSYRVWPSLVGPDNIDPPGGPGWPLSPYPDGDYFVYLAEDFRFGTFGHPWEPSLCVFGGNLLDLVEAELHEALGQVIRRDGRQVTV</sequence>
<dbReference type="EMBL" id="JBHTAC010000047">
    <property type="protein sequence ID" value="MFC7246955.1"/>
    <property type="molecule type" value="Genomic_DNA"/>
</dbReference>
<name>A0ABW2H6N8_9ACTN</name>
<dbReference type="Pfam" id="PF10898">
    <property type="entry name" value="DUF2716"/>
    <property type="match status" value="1"/>
</dbReference>
<reference evidence="2" key="1">
    <citation type="journal article" date="2019" name="Int. J. Syst. Evol. Microbiol.">
        <title>The Global Catalogue of Microorganisms (GCM) 10K type strain sequencing project: providing services to taxonomists for standard genome sequencing and annotation.</title>
        <authorList>
            <consortium name="The Broad Institute Genomics Platform"/>
            <consortium name="The Broad Institute Genome Sequencing Center for Infectious Disease"/>
            <person name="Wu L."/>
            <person name="Ma J."/>
        </authorList>
    </citation>
    <scope>NUCLEOTIDE SEQUENCE [LARGE SCALE GENOMIC DNA]</scope>
    <source>
        <strain evidence="2">CGMCC 1.9106</strain>
    </source>
</reference>
<organism evidence="1 2">
    <name type="scientific">Catellatospora aurea</name>
    <dbReference type="NCBI Taxonomy" id="1337874"/>
    <lineage>
        <taxon>Bacteria</taxon>
        <taxon>Bacillati</taxon>
        <taxon>Actinomycetota</taxon>
        <taxon>Actinomycetes</taxon>
        <taxon>Micromonosporales</taxon>
        <taxon>Micromonosporaceae</taxon>
        <taxon>Catellatospora</taxon>
    </lineage>
</organism>
<gene>
    <name evidence="1" type="ORF">ACFQO7_31140</name>
</gene>
<protein>
    <submittedName>
        <fullName evidence="1">DUF2716 domain-containing protein</fullName>
    </submittedName>
</protein>
<evidence type="ECO:0000313" key="2">
    <source>
        <dbReference type="Proteomes" id="UP001596392"/>
    </source>
</evidence>
<accession>A0ABW2H6N8</accession>